<reference evidence="12" key="1">
    <citation type="submission" date="2015-02" db="EMBL/GenBank/DDBJ databases">
        <authorList>
            <person name="Chooi Y.-H."/>
        </authorList>
    </citation>
    <scope>NUCLEOTIDE SEQUENCE [LARGE SCALE GENOMIC DNA]</scope>
    <source>
        <strain evidence="12">strain Y</strain>
    </source>
</reference>
<dbReference type="InterPro" id="IPR000731">
    <property type="entry name" value="SSD"/>
</dbReference>
<dbReference type="SUPFAM" id="SSF82693">
    <property type="entry name" value="Multidrug efflux transporter AcrB pore domain, PN1, PN2, PC1 and PC2 subdomains"/>
    <property type="match status" value="3"/>
</dbReference>
<proteinExistence type="inferred from homology"/>
<dbReference type="InterPro" id="IPR027463">
    <property type="entry name" value="AcrB_DN_DC_subdom"/>
</dbReference>
<dbReference type="PROSITE" id="PS50156">
    <property type="entry name" value="SSD"/>
    <property type="match status" value="1"/>
</dbReference>
<name>A0A0D6JC38_9HYPH</name>
<dbReference type="Gene3D" id="3.30.70.1430">
    <property type="entry name" value="Multidrug efflux transporter AcrB pore domain"/>
    <property type="match status" value="2"/>
</dbReference>
<dbReference type="InterPro" id="IPR004764">
    <property type="entry name" value="MdtF-like"/>
</dbReference>
<evidence type="ECO:0000256" key="3">
    <source>
        <dbReference type="ARBA" id="ARBA00022448"/>
    </source>
</evidence>
<dbReference type="EMBL" id="LN829119">
    <property type="protein sequence ID" value="CPR16929.1"/>
    <property type="molecule type" value="Genomic_DNA"/>
</dbReference>
<dbReference type="KEGG" id="fil:BN1229_v1_1025"/>
<comment type="subcellular location">
    <subcellularLocation>
        <location evidence="1 9">Cell inner membrane</location>
        <topology evidence="1 9">Multi-pass membrane protein</topology>
    </subcellularLocation>
</comment>
<dbReference type="InterPro" id="IPR001036">
    <property type="entry name" value="Acrflvin-R"/>
</dbReference>
<keyword evidence="6 9" id="KW-0812">Transmembrane</keyword>
<dbReference type="GO" id="GO:0042910">
    <property type="term" value="F:xenobiotic transmembrane transporter activity"/>
    <property type="evidence" value="ECO:0007669"/>
    <property type="project" value="TreeGrafter"/>
</dbReference>
<accession>A0A0D6JC38</accession>
<organism evidence="11 12">
    <name type="scientific">Candidatus Filomicrobium marinum</name>
    <dbReference type="NCBI Taxonomy" id="1608628"/>
    <lineage>
        <taxon>Bacteria</taxon>
        <taxon>Pseudomonadati</taxon>
        <taxon>Pseudomonadota</taxon>
        <taxon>Alphaproteobacteria</taxon>
        <taxon>Hyphomicrobiales</taxon>
        <taxon>Hyphomicrobiaceae</taxon>
        <taxon>Filomicrobium</taxon>
    </lineage>
</organism>
<feature type="transmembrane region" description="Helical" evidence="9">
    <location>
        <begin position="533"/>
        <end position="552"/>
    </location>
</feature>
<evidence type="ECO:0000256" key="4">
    <source>
        <dbReference type="ARBA" id="ARBA00022475"/>
    </source>
</evidence>
<gene>
    <name evidence="11" type="primary">bepG</name>
    <name evidence="11" type="ORF">YBN1229_v1_1028</name>
</gene>
<evidence type="ECO:0000256" key="2">
    <source>
        <dbReference type="ARBA" id="ARBA00010942"/>
    </source>
</evidence>
<feature type="transmembrane region" description="Helical" evidence="9">
    <location>
        <begin position="871"/>
        <end position="888"/>
    </location>
</feature>
<protein>
    <recommendedName>
        <fullName evidence="9">Efflux pump membrane transporter</fullName>
    </recommendedName>
</protein>
<keyword evidence="3 9" id="KW-0813">Transport</keyword>
<feature type="transmembrane region" description="Helical" evidence="9">
    <location>
        <begin position="395"/>
        <end position="415"/>
    </location>
</feature>
<dbReference type="Gene3D" id="3.30.2090.10">
    <property type="entry name" value="Multidrug efflux transporter AcrB TolC docking domain, DN and DC subdomains"/>
    <property type="match status" value="2"/>
</dbReference>
<keyword evidence="7 9" id="KW-1133">Transmembrane helix</keyword>
<feature type="transmembrane region" description="Helical" evidence="9">
    <location>
        <begin position="342"/>
        <end position="361"/>
    </location>
</feature>
<dbReference type="FunFam" id="1.20.1640.10:FF:000001">
    <property type="entry name" value="Efflux pump membrane transporter"/>
    <property type="match status" value="1"/>
</dbReference>
<dbReference type="SUPFAM" id="SSF82866">
    <property type="entry name" value="Multidrug efflux transporter AcrB transmembrane domain"/>
    <property type="match status" value="2"/>
</dbReference>
<dbReference type="Gene3D" id="1.20.1640.10">
    <property type="entry name" value="Multidrug efflux transporter AcrB transmembrane domain"/>
    <property type="match status" value="2"/>
</dbReference>
<dbReference type="FunFam" id="3.30.70.1430:FF:000001">
    <property type="entry name" value="Efflux pump membrane transporter"/>
    <property type="match status" value="1"/>
</dbReference>
<dbReference type="Gene3D" id="3.30.70.1440">
    <property type="entry name" value="Multidrug efflux transporter AcrB pore domain"/>
    <property type="match status" value="1"/>
</dbReference>
<feature type="transmembrane region" description="Helical" evidence="9">
    <location>
        <begin position="998"/>
        <end position="1024"/>
    </location>
</feature>
<keyword evidence="8 9" id="KW-0472">Membrane</keyword>
<evidence type="ECO:0000256" key="7">
    <source>
        <dbReference type="ARBA" id="ARBA00022989"/>
    </source>
</evidence>
<dbReference type="GO" id="GO:0015562">
    <property type="term" value="F:efflux transmembrane transporter activity"/>
    <property type="evidence" value="ECO:0007669"/>
    <property type="project" value="InterPro"/>
</dbReference>
<dbReference type="GO" id="GO:0009636">
    <property type="term" value="P:response to toxic substance"/>
    <property type="evidence" value="ECO:0007669"/>
    <property type="project" value="UniProtKB-ARBA"/>
</dbReference>
<keyword evidence="12" id="KW-1185">Reference proteome</keyword>
<feature type="transmembrane region" description="Helical" evidence="9">
    <location>
        <begin position="473"/>
        <end position="501"/>
    </location>
</feature>
<feature type="transmembrane region" description="Helical" evidence="9">
    <location>
        <begin position="368"/>
        <end position="389"/>
    </location>
</feature>
<evidence type="ECO:0000256" key="5">
    <source>
        <dbReference type="ARBA" id="ARBA00022519"/>
    </source>
</evidence>
<evidence type="ECO:0000259" key="10">
    <source>
        <dbReference type="PROSITE" id="PS50156"/>
    </source>
</evidence>
<dbReference type="NCBIfam" id="TIGR00915">
    <property type="entry name" value="2A0602"/>
    <property type="match status" value="1"/>
</dbReference>
<dbReference type="PRINTS" id="PR00702">
    <property type="entry name" value="ACRIFLAVINRP"/>
</dbReference>
<evidence type="ECO:0000256" key="9">
    <source>
        <dbReference type="RuleBase" id="RU364070"/>
    </source>
</evidence>
<evidence type="ECO:0000313" key="11">
    <source>
        <dbReference type="EMBL" id="CPR16929.1"/>
    </source>
</evidence>
<feature type="transmembrane region" description="Helical" evidence="9">
    <location>
        <begin position="921"/>
        <end position="946"/>
    </location>
</feature>
<dbReference type="NCBIfam" id="NF000282">
    <property type="entry name" value="RND_permease_1"/>
    <property type="match status" value="1"/>
</dbReference>
<evidence type="ECO:0000313" key="12">
    <source>
        <dbReference type="Proteomes" id="UP000033187"/>
    </source>
</evidence>
<evidence type="ECO:0000256" key="8">
    <source>
        <dbReference type="ARBA" id="ARBA00023136"/>
    </source>
</evidence>
<feature type="transmembrane region" description="Helical" evidence="9">
    <location>
        <begin position="12"/>
        <end position="34"/>
    </location>
</feature>
<evidence type="ECO:0000256" key="1">
    <source>
        <dbReference type="ARBA" id="ARBA00004429"/>
    </source>
</evidence>
<feature type="transmembrane region" description="Helical" evidence="9">
    <location>
        <begin position="967"/>
        <end position="986"/>
    </location>
</feature>
<dbReference type="Proteomes" id="UP000033187">
    <property type="component" value="Chromosome 1"/>
</dbReference>
<dbReference type="SUPFAM" id="SSF82714">
    <property type="entry name" value="Multidrug efflux transporter AcrB TolC docking domain, DN and DC subdomains"/>
    <property type="match status" value="2"/>
</dbReference>
<dbReference type="GO" id="GO:0005886">
    <property type="term" value="C:plasma membrane"/>
    <property type="evidence" value="ECO:0007669"/>
    <property type="project" value="UniProtKB-SubCell"/>
</dbReference>
<feature type="domain" description="SSD" evidence="10">
    <location>
        <begin position="333"/>
        <end position="498"/>
    </location>
</feature>
<dbReference type="KEGG" id="fiy:BN1229_v1_1028"/>
<feature type="transmembrane region" description="Helical" evidence="9">
    <location>
        <begin position="441"/>
        <end position="461"/>
    </location>
</feature>
<dbReference type="PANTHER" id="PTHR32063:SF76">
    <property type="entry name" value="EFFLUX PUMP MEMBRANE TRANSPORTER"/>
    <property type="match status" value="1"/>
</dbReference>
<dbReference type="Pfam" id="PF00873">
    <property type="entry name" value="ACR_tran"/>
    <property type="match status" value="1"/>
</dbReference>
<dbReference type="Gene3D" id="3.30.70.1320">
    <property type="entry name" value="Multidrug efflux transporter AcrB pore domain like"/>
    <property type="match status" value="1"/>
</dbReference>
<sequence length="1044" mass="111138">MIFDVFIRRPRLAMVISIVMTLAGVIATLVIPVAQYPDIAPPTVRVSANYGGADAVTVEESIAQPLENAINGVSDMRYMKSTSSNDGSYSLTVAFTLGTNPDINTVNVQNRTGLATSKLPEEVRRTGLTVAKVSTDLLQVFLFHSPDGSKDQLFLSNFVNISILDEIKRVPGVGDASIFGARDYSMRIWIDPERLANFDLSAQDVIQAIQSQNVQAAAGRIGAAPLSSDQRMQLSIVTQGRLVSEDEFANIIVRGGENGAFVRVKDVADVKLEAASFDSEARYQGNPAAPVGVYLSPGANAVSVAQAVTDKLESLRPRFPEGVEFEYVYNTAEFVGAMIEKVISTLLEAFALVAIVVFLFLGRFRPTIIPLIAVPVAIISTFAVLLAFGYSANTISLLALVLAIGIVVDDAIIVVENVERVMHEEPHLTPAEATSKAMSQIAGPVIAITLVLLSVFIPVAFLPGSSGVLFRQFAVTISAAMVISAINALTLSPALCAVFLTPGAPKGIMGRITRGIDHIGDGYAALVSKAVRVAMLSIVALAAVAGLTYWFFSQTPSGFLPDEDRGFIMAIVNLPAGASLNRTSEAAAKAEAIVSKDPAVDGVTTILGLDFLGGGAASNAGVMFIRLKPYGEREARNMGSTAVVRRLYGQLSTIPDGNFIPLNPPSISGLGQVGGFEFMLEALQGQEASDMAGAMRGLIVAANQQPQLTSVFSTFDAETPIVRLDIDRDKTRALNINLASVFAALQSTLGGYYINDFNLYGRTWTVRIQAQRQFRGAIDDIYGVYVKNAAGEMTPMSAIATARLDVGPRTLTRYNNYRAISINGQAAPGIGTGEAITVMEQVAKSTLPPGYSFEWTGQALEQIQSAGQTPIVLGLAIVFAFLFLVGLYESWTIPIPVVLSVTVAIFAALLGLWLVGLSFTLYAQIGIVVLIALAAKNAILIVAFSVERRAEGESVLESAINGARLRFRPVMMTSIAFIMGLIPLVLASGPGAGSMFAVGVPVLAGMLGASILGIFIVPPLYVIFQKMRERFHRATGRKQTSETT</sequence>
<dbReference type="RefSeq" id="WP_046477080.1">
    <property type="nucleotide sequence ID" value="NZ_LN829118.1"/>
</dbReference>
<keyword evidence="4" id="KW-1003">Cell membrane</keyword>
<dbReference type="PANTHER" id="PTHR32063">
    <property type="match status" value="1"/>
</dbReference>
<dbReference type="OrthoDB" id="8308837at2"/>
<dbReference type="AlphaFoldDB" id="A0A0D6JC38"/>
<keyword evidence="5 9" id="KW-0997">Cell inner membrane</keyword>
<comment type="similarity">
    <text evidence="2 9">Belongs to the resistance-nodulation-cell division (RND) (TC 2.A.6) family.</text>
</comment>
<evidence type="ECO:0000256" key="6">
    <source>
        <dbReference type="ARBA" id="ARBA00022692"/>
    </source>
</evidence>
<feature type="transmembrane region" description="Helical" evidence="9">
    <location>
        <begin position="895"/>
        <end position="915"/>
    </location>
</feature>